<evidence type="ECO:0000256" key="1">
    <source>
        <dbReference type="ARBA" id="ARBA00022475"/>
    </source>
</evidence>
<protein>
    <recommendedName>
        <fullName evidence="7">Endolytic murein transglycosylase</fullName>
        <ecNumber evidence="7">4.2.2.29</ecNumber>
    </recommendedName>
    <alternativeName>
        <fullName evidence="7">Peptidoglycan lytic transglycosylase</fullName>
    </alternativeName>
    <alternativeName>
        <fullName evidence="7">Peptidoglycan polymerization terminase</fullName>
    </alternativeName>
</protein>
<dbReference type="CDD" id="cd08010">
    <property type="entry name" value="MltG_like"/>
    <property type="match status" value="1"/>
</dbReference>
<dbReference type="GO" id="GO:0071555">
    <property type="term" value="P:cell wall organization"/>
    <property type="evidence" value="ECO:0007669"/>
    <property type="project" value="UniProtKB-KW"/>
</dbReference>
<organism evidence="8 9">
    <name type="scientific">Kyrpidia spormannii</name>
    <dbReference type="NCBI Taxonomy" id="2055160"/>
    <lineage>
        <taxon>Bacteria</taxon>
        <taxon>Bacillati</taxon>
        <taxon>Bacillota</taxon>
        <taxon>Bacilli</taxon>
        <taxon>Bacillales</taxon>
        <taxon>Alicyclobacillaceae</taxon>
        <taxon>Kyrpidia</taxon>
    </lineage>
</organism>
<proteinExistence type="inferred from homology"/>
<dbReference type="AlphaFoldDB" id="A0A2K8N7H1"/>
<dbReference type="PANTHER" id="PTHR30518">
    <property type="entry name" value="ENDOLYTIC MUREIN TRANSGLYCOSYLASE"/>
    <property type="match status" value="1"/>
</dbReference>
<evidence type="ECO:0000256" key="3">
    <source>
        <dbReference type="ARBA" id="ARBA00022989"/>
    </source>
</evidence>
<keyword evidence="4 7" id="KW-0472">Membrane</keyword>
<dbReference type="EC" id="4.2.2.29" evidence="7"/>
<evidence type="ECO:0000313" key="9">
    <source>
        <dbReference type="Proteomes" id="UP000231932"/>
    </source>
</evidence>
<evidence type="ECO:0000256" key="2">
    <source>
        <dbReference type="ARBA" id="ARBA00022692"/>
    </source>
</evidence>
<keyword evidence="2 7" id="KW-0812">Transmembrane</keyword>
<dbReference type="InterPro" id="IPR003770">
    <property type="entry name" value="MLTG-like"/>
</dbReference>
<name>A0A2K8N7H1_9BACL</name>
<accession>A0A2K8N7H1</accession>
<dbReference type="Pfam" id="PF02618">
    <property type="entry name" value="YceG"/>
    <property type="match status" value="1"/>
</dbReference>
<dbReference type="KEGG" id="kyr:CVV65_10410"/>
<gene>
    <name evidence="7" type="primary">mltG</name>
    <name evidence="8" type="ORF">CVV65_10410</name>
</gene>
<keyword evidence="1 7" id="KW-1003">Cell membrane</keyword>
<dbReference type="Proteomes" id="UP000231932">
    <property type="component" value="Chromosome"/>
</dbReference>
<evidence type="ECO:0000256" key="5">
    <source>
        <dbReference type="ARBA" id="ARBA00023239"/>
    </source>
</evidence>
<dbReference type="RefSeq" id="WP_100668071.1">
    <property type="nucleotide sequence ID" value="NZ_CP024955.1"/>
</dbReference>
<keyword evidence="9" id="KW-1185">Reference proteome</keyword>
<comment type="subcellular location">
    <subcellularLocation>
        <location evidence="7">Cell membrane</location>
        <topology evidence="7">Single-pass membrane protein</topology>
    </subcellularLocation>
</comment>
<dbReference type="GO" id="GO:0005886">
    <property type="term" value="C:plasma membrane"/>
    <property type="evidence" value="ECO:0007669"/>
    <property type="project" value="UniProtKB-SubCell"/>
</dbReference>
<evidence type="ECO:0000256" key="6">
    <source>
        <dbReference type="ARBA" id="ARBA00023316"/>
    </source>
</evidence>
<dbReference type="NCBIfam" id="TIGR00247">
    <property type="entry name" value="endolytic transglycosylase MltG"/>
    <property type="match status" value="1"/>
</dbReference>
<dbReference type="GO" id="GO:0009252">
    <property type="term" value="P:peptidoglycan biosynthetic process"/>
    <property type="evidence" value="ECO:0007669"/>
    <property type="project" value="UniProtKB-UniRule"/>
</dbReference>
<comment type="catalytic activity">
    <reaction evidence="7">
        <text>a peptidoglycan chain = a peptidoglycan chain with N-acetyl-1,6-anhydromuramyl-[peptide] at the reducing end + a peptidoglycan chain with N-acetylglucosamine at the non-reducing end.</text>
        <dbReference type="EC" id="4.2.2.29"/>
    </reaction>
</comment>
<keyword evidence="3 7" id="KW-1133">Transmembrane helix</keyword>
<dbReference type="EMBL" id="CP024955">
    <property type="protein sequence ID" value="ATY85284.1"/>
    <property type="molecule type" value="Genomic_DNA"/>
</dbReference>
<keyword evidence="5 7" id="KW-0456">Lyase</keyword>
<keyword evidence="6 7" id="KW-0961">Cell wall biogenesis/degradation</keyword>
<evidence type="ECO:0000256" key="7">
    <source>
        <dbReference type="HAMAP-Rule" id="MF_02065"/>
    </source>
</evidence>
<dbReference type="Gene3D" id="3.30.1490.480">
    <property type="entry name" value="Endolytic murein transglycosylase"/>
    <property type="match status" value="1"/>
</dbReference>
<comment type="similarity">
    <text evidence="7">Belongs to the transglycosylase MltG family.</text>
</comment>
<dbReference type="HAMAP" id="MF_02065">
    <property type="entry name" value="MltG"/>
    <property type="match status" value="1"/>
</dbReference>
<sequence length="347" mass="38164">MRRLIRPAVKKALAAAIAVLIIAAGVGGWAWFRPTAVGAPVVVVIRPGSSVGDIADELQRAGLVRHASAFQVYVWGRRLAPQLKAGRYQFVPGTSIPALAWAIAQGKVSPDVVRVTIPEGFTVEQIADLLQAQGVCSKADFLREMDHGQFKGEILASIPKGAPMKHRLEGYVFPDTYFWEKHSQAHQVIQDMIDNLAAHIPQDWIRTAEARGESWHAVMTVASMVEREAKVPAERPQIAGVIYNRLRSRPPMPLQVDATVEYAVGYKRALTYQDLRVDSPFNTYIHTGLPPGPIANPGLDSIKAAVFPAKNDYYYYVAKGDGSGEHYFARTYAEHLQNEEKAQGSSP</sequence>
<feature type="transmembrane region" description="Helical" evidence="7">
    <location>
        <begin position="12"/>
        <end position="32"/>
    </location>
</feature>
<dbReference type="OrthoDB" id="9814591at2"/>
<evidence type="ECO:0000256" key="4">
    <source>
        <dbReference type="ARBA" id="ARBA00023136"/>
    </source>
</evidence>
<evidence type="ECO:0000313" key="8">
    <source>
        <dbReference type="EMBL" id="ATY85284.1"/>
    </source>
</evidence>
<feature type="site" description="Important for catalytic activity" evidence="7">
    <location>
        <position position="228"/>
    </location>
</feature>
<comment type="function">
    <text evidence="7">Functions as a peptidoglycan terminase that cleaves nascent peptidoglycan strands endolytically to terminate their elongation.</text>
</comment>
<dbReference type="Gene3D" id="3.30.160.60">
    <property type="entry name" value="Classic Zinc Finger"/>
    <property type="match status" value="1"/>
</dbReference>
<dbReference type="GO" id="GO:0008932">
    <property type="term" value="F:lytic endotransglycosylase activity"/>
    <property type="evidence" value="ECO:0007669"/>
    <property type="project" value="UniProtKB-UniRule"/>
</dbReference>
<reference evidence="9" key="1">
    <citation type="submission" date="2017-11" db="EMBL/GenBank/DDBJ databases">
        <title>Complete Genome Sequence of Kyrpidia sp. Strain EA-1, a thermophilic, hydrogen-oxidizing Bacterium, isolated from the Azores.</title>
        <authorList>
            <person name="Reiner J.E."/>
            <person name="Lapp C.J."/>
            <person name="Bunk B."/>
            <person name="Gescher J."/>
        </authorList>
    </citation>
    <scope>NUCLEOTIDE SEQUENCE [LARGE SCALE GENOMIC DNA]</scope>
    <source>
        <strain evidence="9">EA-1</strain>
    </source>
</reference>
<dbReference type="PANTHER" id="PTHR30518:SF2">
    <property type="entry name" value="ENDOLYTIC MUREIN TRANSGLYCOSYLASE"/>
    <property type="match status" value="1"/>
</dbReference>